<dbReference type="EMBL" id="JNVD01000033">
    <property type="protein sequence ID" value="KOC19126.1"/>
    <property type="molecule type" value="Genomic_DNA"/>
</dbReference>
<evidence type="ECO:0000313" key="1">
    <source>
        <dbReference type="EMBL" id="KOC19126.1"/>
    </source>
</evidence>
<accession>A0A0L7MB78</accession>
<dbReference type="AlphaFoldDB" id="A0A0L7MB78"/>
<name>A0A0L7MB78_COMTE</name>
<organism evidence="1 2">
    <name type="scientific">Comamonas testosteroni</name>
    <name type="common">Pseudomonas testosteroni</name>
    <dbReference type="NCBI Taxonomy" id="285"/>
    <lineage>
        <taxon>Bacteria</taxon>
        <taxon>Pseudomonadati</taxon>
        <taxon>Pseudomonadota</taxon>
        <taxon>Betaproteobacteria</taxon>
        <taxon>Burkholderiales</taxon>
        <taxon>Comamonadaceae</taxon>
        <taxon>Comamonas</taxon>
    </lineage>
</organism>
<reference evidence="2" key="1">
    <citation type="submission" date="2014-06" db="EMBL/GenBank/DDBJ databases">
        <title>Draft genome sequence of C. testosteroni WDL7.</title>
        <authorList>
            <person name="Wu Y."/>
            <person name="Seshan H."/>
            <person name="Arumugam K."/>
        </authorList>
    </citation>
    <scope>NUCLEOTIDE SEQUENCE [LARGE SCALE GENOMIC DNA]</scope>
    <source>
        <strain evidence="2">WDL7</strain>
    </source>
</reference>
<dbReference type="RefSeq" id="WP_419186646.1">
    <property type="nucleotide sequence ID" value="NZ_JNVD01000033.1"/>
</dbReference>
<protein>
    <submittedName>
        <fullName evidence="1">RNA-binding protein</fullName>
    </submittedName>
</protein>
<proteinExistence type="predicted"/>
<dbReference type="PATRIC" id="fig|285.49.peg.4290"/>
<sequence>MGVKTLHLSLKGEYFDAIKAGTKTEEYRLVTPYWRKRLDGRHYEGIELAKGYPARDDLSRRLSRPWRGYTIKTITHPHFGESPVQVFAIKVN</sequence>
<gene>
    <name evidence="1" type="ORF">GL58_20700</name>
</gene>
<dbReference type="Proteomes" id="UP000037442">
    <property type="component" value="Unassembled WGS sequence"/>
</dbReference>
<comment type="caution">
    <text evidence="1">The sequence shown here is derived from an EMBL/GenBank/DDBJ whole genome shotgun (WGS) entry which is preliminary data.</text>
</comment>
<evidence type="ECO:0000313" key="2">
    <source>
        <dbReference type="Proteomes" id="UP000037442"/>
    </source>
</evidence>